<reference evidence="2 3" key="1">
    <citation type="submission" date="2021-07" db="EMBL/GenBank/DDBJ databases">
        <title>Hymenobacter profundi sp. nov., isolated from deep-sea water.</title>
        <authorList>
            <person name="Kim M.K."/>
        </authorList>
    </citation>
    <scope>NUCLEOTIDE SEQUENCE [LARGE SCALE GENOMIC DNA]</scope>
    <source>
        <strain evidence="2 3">M2</strain>
    </source>
</reference>
<sequence length="255" mass="27313">MKKTRYSKRTGNWCPTLLGLGLTVLSATAAPAATPDQATRPSAVPCAVQVQQQPLSEVLTSIERQTGYRFLFAGQGQLLSRRISVQAPHSNLEAVLNQVSAQAGVQFEVQDKRIVLKANRTAAPKPVSGRVLDAQGQGLPGVSIRIKDTNTGTVTDAEGRYQLSAEPGSVLIFSFIGYTTQETKVEAKATYDVVLREDATSLDEVVVTALGIQREEKALGYAVTKLDNEALTEAKSNNWTDALSGKVAGLNLVRS</sequence>
<feature type="non-terminal residue" evidence="2">
    <location>
        <position position="255"/>
    </location>
</feature>
<gene>
    <name evidence="2" type="ORF">KYK14_21060</name>
</gene>
<evidence type="ECO:0000313" key="3">
    <source>
        <dbReference type="Proteomes" id="UP000826188"/>
    </source>
</evidence>
<organism evidence="2 3">
    <name type="scientific">Hymenobacter profundi</name>
    <dbReference type="NCBI Taxonomy" id="1982110"/>
    <lineage>
        <taxon>Bacteria</taxon>
        <taxon>Pseudomonadati</taxon>
        <taxon>Bacteroidota</taxon>
        <taxon>Cytophagia</taxon>
        <taxon>Cytophagales</taxon>
        <taxon>Hymenobacteraceae</taxon>
        <taxon>Hymenobacter</taxon>
    </lineage>
</organism>
<comment type="caution">
    <text evidence="2">The sequence shown here is derived from an EMBL/GenBank/DDBJ whole genome shotgun (WGS) entry which is preliminary data.</text>
</comment>
<keyword evidence="1" id="KW-0732">Signal</keyword>
<accession>A0ABS6X5E4</accession>
<name>A0ABS6X5E4_9BACT</name>
<keyword evidence="3" id="KW-1185">Reference proteome</keyword>
<evidence type="ECO:0000256" key="1">
    <source>
        <dbReference type="SAM" id="SignalP"/>
    </source>
</evidence>
<proteinExistence type="predicted"/>
<dbReference type="Pfam" id="PF13715">
    <property type="entry name" value="CarbopepD_reg_2"/>
    <property type="match status" value="1"/>
</dbReference>
<dbReference type="RefSeq" id="WP_219161647.1">
    <property type="nucleotide sequence ID" value="NZ_JAHWGL010000155.1"/>
</dbReference>
<feature type="signal peptide" evidence="1">
    <location>
        <begin position="1"/>
        <end position="29"/>
    </location>
</feature>
<evidence type="ECO:0000313" key="2">
    <source>
        <dbReference type="EMBL" id="MBW3131062.1"/>
    </source>
</evidence>
<protein>
    <submittedName>
        <fullName evidence="2">Carboxypeptidase-like regulatory domain-containing protein</fullName>
    </submittedName>
</protein>
<dbReference type="EMBL" id="JAHWGL010000155">
    <property type="protein sequence ID" value="MBW3131062.1"/>
    <property type="molecule type" value="Genomic_DNA"/>
</dbReference>
<dbReference type="Proteomes" id="UP000826188">
    <property type="component" value="Unassembled WGS sequence"/>
</dbReference>
<feature type="chain" id="PRO_5046700803" evidence="1">
    <location>
        <begin position="30"/>
        <end position="255"/>
    </location>
</feature>